<evidence type="ECO:0000313" key="4">
    <source>
        <dbReference type="Proteomes" id="UP000054773"/>
    </source>
</evidence>
<gene>
    <name evidence="3" type="ORF">Lery_0483</name>
</gene>
<dbReference type="EMBL" id="LNYA01000003">
    <property type="protein sequence ID" value="KTC99582.1"/>
    <property type="molecule type" value="Genomic_DNA"/>
</dbReference>
<feature type="compositionally biased region" description="Polar residues" evidence="1">
    <location>
        <begin position="99"/>
        <end position="109"/>
    </location>
</feature>
<dbReference type="Proteomes" id="UP000054773">
    <property type="component" value="Unassembled WGS sequence"/>
</dbReference>
<evidence type="ECO:0000313" key="3">
    <source>
        <dbReference type="EMBL" id="KTC99582.1"/>
    </source>
</evidence>
<name>Q49J46_LEGER</name>
<dbReference type="STRING" id="448.Lery_0483"/>
<keyword evidence="4" id="KW-1185">Reference proteome</keyword>
<reference evidence="3 4" key="2">
    <citation type="submission" date="2015-11" db="EMBL/GenBank/DDBJ databases">
        <title>Genomic analysis of 38 Legionella species identifies large and diverse effector repertoires.</title>
        <authorList>
            <person name="Burstein D."/>
            <person name="Amaro F."/>
            <person name="Zusman T."/>
            <person name="Lifshitz Z."/>
            <person name="Cohen O."/>
            <person name="Gilbert J.A."/>
            <person name="Pupko T."/>
            <person name="Shuman H.A."/>
            <person name="Segal G."/>
        </authorList>
    </citation>
    <scope>NUCLEOTIDE SEQUENCE [LARGE SCALE GENOMIC DNA]</scope>
    <source>
        <strain evidence="3 4">SE-32A-C8</strain>
    </source>
</reference>
<evidence type="ECO:0000256" key="1">
    <source>
        <dbReference type="SAM" id="MobiDB-lite"/>
    </source>
</evidence>
<accession>Q49J46</accession>
<protein>
    <submittedName>
        <fullName evidence="2">Uncharacterized protein</fullName>
    </submittedName>
</protein>
<feature type="region of interest" description="Disordered" evidence="1">
    <location>
        <begin position="1"/>
        <end position="27"/>
    </location>
</feature>
<organism evidence="2">
    <name type="scientific">Legionella erythra</name>
    <dbReference type="NCBI Taxonomy" id="448"/>
    <lineage>
        <taxon>Bacteria</taxon>
        <taxon>Pseudomonadati</taxon>
        <taxon>Pseudomonadota</taxon>
        <taxon>Gammaproteobacteria</taxon>
        <taxon>Legionellales</taxon>
        <taxon>Legionellaceae</taxon>
        <taxon>Legionella</taxon>
    </lineage>
</organism>
<feature type="region of interest" description="Disordered" evidence="1">
    <location>
        <begin position="89"/>
        <end position="109"/>
    </location>
</feature>
<dbReference type="EMBL" id="AY860658">
    <property type="protein sequence ID" value="AAX56230.1"/>
    <property type="molecule type" value="Genomic_DNA"/>
</dbReference>
<dbReference type="PATRIC" id="fig|448.7.peg.500"/>
<proteinExistence type="predicted"/>
<sequence length="109" mass="11847">MANENNSRTSTLGLFSTPKPQASTHKTVSPMEIAGYCHEGFNDAEKIKGPLEKIIAMRPNPSNIEALKRADMMSGAFLTAANNLKALENQDQLGHGQEESSSSDLRFNP</sequence>
<dbReference type="RefSeq" id="WP_058525654.1">
    <property type="nucleotide sequence ID" value="NZ_CAAAHY010000001.1"/>
</dbReference>
<evidence type="ECO:0000313" key="2">
    <source>
        <dbReference type="EMBL" id="AAX56230.1"/>
    </source>
</evidence>
<reference evidence="2" key="1">
    <citation type="journal article" date="2005" name="Proc. Natl. Acad. Sci. U.S.A.">
        <title>Coevolution between nonhomologous but functionally similar proteins and their conserved partners in the Legionella pathogenesis system.</title>
        <authorList>
            <person name="Feldman M."/>
            <person name="Zusman T."/>
            <person name="Hagag S."/>
            <person name="Segal G."/>
        </authorList>
    </citation>
    <scope>NUCLEOTIDE SEQUENCE</scope>
</reference>
<dbReference type="AlphaFoldDB" id="Q49J46"/>
<dbReference type="OrthoDB" id="5649284at2"/>